<feature type="active site" description="Cysteine persulfide intermediate" evidence="3">
    <location>
        <position position="116"/>
    </location>
</feature>
<proteinExistence type="inferred from homology"/>
<dbReference type="InterPro" id="IPR016193">
    <property type="entry name" value="Cytidine_deaminase-like"/>
</dbReference>
<keyword evidence="4" id="KW-0808">Transferase</keyword>
<dbReference type="OrthoDB" id="3197277at2"/>
<comment type="function">
    <text evidence="3">Required for formate dehydrogenase (FDH) activity. Acts as a sulfur carrier protein that transfers sulfur from IscS to the molybdenum cofactor prior to its insertion into FDH.</text>
</comment>
<gene>
    <name evidence="3 4" type="primary">fdhD</name>
    <name evidence="4" type="ORF">EAX62_00840</name>
</gene>
<dbReference type="EMBL" id="REFW01000001">
    <property type="protein sequence ID" value="RMB61252.1"/>
    <property type="molecule type" value="Genomic_DNA"/>
</dbReference>
<keyword evidence="2 3" id="KW-0501">Molybdenum cofactor biosynthesis</keyword>
<evidence type="ECO:0000313" key="4">
    <source>
        <dbReference type="EMBL" id="RMB61252.1"/>
    </source>
</evidence>
<protein>
    <recommendedName>
        <fullName evidence="3">Sulfur carrier protein FdhD</fullName>
    </recommendedName>
</protein>
<dbReference type="PANTHER" id="PTHR30592">
    <property type="entry name" value="FORMATE DEHYDROGENASE"/>
    <property type="match status" value="1"/>
</dbReference>
<evidence type="ECO:0000256" key="3">
    <source>
        <dbReference type="HAMAP-Rule" id="MF_00187"/>
    </source>
</evidence>
<comment type="caution">
    <text evidence="4">The sequence shown here is derived from an EMBL/GenBank/DDBJ whole genome shotgun (WGS) entry which is preliminary data.</text>
</comment>
<dbReference type="Gene3D" id="3.40.140.10">
    <property type="entry name" value="Cytidine Deaminase, domain 2"/>
    <property type="match status" value="1"/>
</dbReference>
<dbReference type="AlphaFoldDB" id="A0A3M0GF10"/>
<evidence type="ECO:0000313" key="5">
    <source>
        <dbReference type="Proteomes" id="UP000275256"/>
    </source>
</evidence>
<name>A0A3M0GF10_9ACTN</name>
<dbReference type="GO" id="GO:0006777">
    <property type="term" value="P:Mo-molybdopterin cofactor biosynthetic process"/>
    <property type="evidence" value="ECO:0007669"/>
    <property type="project" value="UniProtKB-UniRule"/>
</dbReference>
<dbReference type="GO" id="GO:0005737">
    <property type="term" value="C:cytoplasm"/>
    <property type="evidence" value="ECO:0007669"/>
    <property type="project" value="UniProtKB-SubCell"/>
</dbReference>
<comment type="caution">
    <text evidence="3">Lacks conserved residue(s) required for the propagation of feature annotation.</text>
</comment>
<dbReference type="Gene3D" id="3.10.20.10">
    <property type="match status" value="1"/>
</dbReference>
<dbReference type="PIRSF" id="PIRSF015626">
    <property type="entry name" value="FdhD"/>
    <property type="match status" value="1"/>
</dbReference>
<accession>A0A3M0GF10</accession>
<dbReference type="RefSeq" id="WP_121899798.1">
    <property type="nucleotide sequence ID" value="NZ_REFW01000001.1"/>
</dbReference>
<dbReference type="Proteomes" id="UP000275256">
    <property type="component" value="Unassembled WGS sequence"/>
</dbReference>
<evidence type="ECO:0000256" key="2">
    <source>
        <dbReference type="ARBA" id="ARBA00023150"/>
    </source>
</evidence>
<dbReference type="SUPFAM" id="SSF53927">
    <property type="entry name" value="Cytidine deaminase-like"/>
    <property type="match status" value="1"/>
</dbReference>
<dbReference type="NCBIfam" id="NF001943">
    <property type="entry name" value="PRK00724.1-2"/>
    <property type="match status" value="1"/>
</dbReference>
<keyword evidence="5" id="KW-1185">Reference proteome</keyword>
<dbReference type="GO" id="GO:0097163">
    <property type="term" value="F:sulfur carrier activity"/>
    <property type="evidence" value="ECO:0007669"/>
    <property type="project" value="UniProtKB-UniRule"/>
</dbReference>
<keyword evidence="1 3" id="KW-0963">Cytoplasm</keyword>
<dbReference type="NCBIfam" id="TIGR00129">
    <property type="entry name" value="fdhD_narQ"/>
    <property type="match status" value="1"/>
</dbReference>
<dbReference type="PANTHER" id="PTHR30592:SF1">
    <property type="entry name" value="SULFUR CARRIER PROTEIN FDHD"/>
    <property type="match status" value="1"/>
</dbReference>
<evidence type="ECO:0000256" key="1">
    <source>
        <dbReference type="ARBA" id="ARBA00022490"/>
    </source>
</evidence>
<dbReference type="GO" id="GO:0016783">
    <property type="term" value="F:sulfurtransferase activity"/>
    <property type="evidence" value="ECO:0007669"/>
    <property type="project" value="InterPro"/>
</dbReference>
<dbReference type="InterPro" id="IPR003786">
    <property type="entry name" value="FdhD"/>
</dbReference>
<sequence length="281" mass="29949">MKRAVVRWRVHTMSASGPARQRPDQLAGEEPMEIRLAGRPFSVTMRTPGQDFDLVAGFLLSEGVIWHPEQVSRMDFGTGIGADGLRDYNTVEVTLAPGVALPDISMQRHVYTSSSCGICGTASIEAVRKASHHDVMTDPFTVDVAEILALPTLLRAQQANFDRTGGVHAAALFTQDDSGHLRLVSSAEDVGRHNAVDKVLGGALLRGQLPLGGAVLQVSGRASFELAQKALMAGVPILSAVSAPSSLAVQLGAERGLTVVAFNNGRTLNVYTHEHRIRAAE</sequence>
<organism evidence="4 5">
    <name type="scientific">Tessaracoccus antarcticus</name>
    <dbReference type="NCBI Taxonomy" id="2479848"/>
    <lineage>
        <taxon>Bacteria</taxon>
        <taxon>Bacillati</taxon>
        <taxon>Actinomycetota</taxon>
        <taxon>Actinomycetes</taxon>
        <taxon>Propionibacteriales</taxon>
        <taxon>Propionibacteriaceae</taxon>
        <taxon>Tessaracoccus</taxon>
    </lineage>
</organism>
<dbReference type="HAMAP" id="MF_00187">
    <property type="entry name" value="FdhD"/>
    <property type="match status" value="1"/>
</dbReference>
<reference evidence="4 5" key="1">
    <citation type="submission" date="2018-10" db="EMBL/GenBank/DDBJ databases">
        <title>Tessaracoccus antarcticuss sp. nov., isolated from sediment.</title>
        <authorList>
            <person name="Zhou L.Y."/>
            <person name="Du Z.J."/>
        </authorList>
    </citation>
    <scope>NUCLEOTIDE SEQUENCE [LARGE SCALE GENOMIC DNA]</scope>
    <source>
        <strain evidence="4 5">JDX10</strain>
    </source>
</reference>
<dbReference type="Pfam" id="PF02634">
    <property type="entry name" value="FdhD-NarQ"/>
    <property type="match status" value="1"/>
</dbReference>
<comment type="subcellular location">
    <subcellularLocation>
        <location evidence="3">Cytoplasm</location>
    </subcellularLocation>
</comment>
<comment type="similarity">
    <text evidence="3">Belongs to the FdhD family.</text>
</comment>